<protein>
    <recommendedName>
        <fullName evidence="2">Retrotransposon gag domain-containing protein</fullName>
    </recommendedName>
</protein>
<evidence type="ECO:0000259" key="2">
    <source>
        <dbReference type="Pfam" id="PF03732"/>
    </source>
</evidence>
<evidence type="ECO:0000313" key="3">
    <source>
        <dbReference type="EMBL" id="KAL3407298.1"/>
    </source>
</evidence>
<dbReference type="Pfam" id="PF03732">
    <property type="entry name" value="Retrotrans_gag"/>
    <property type="match status" value="1"/>
</dbReference>
<dbReference type="Proteomes" id="UP001627154">
    <property type="component" value="Unassembled WGS sequence"/>
</dbReference>
<dbReference type="AlphaFoldDB" id="A0ABD2XQJ4"/>
<sequence>MGVVNHPVAPIHPPTNEEGERDSSLQQIDGRGDPPPSPESNVRRAPPEKQPSFTVGFTAGAITFSFTARRTASWLHDFYPPCRVVIVVSCDSFSQALSAFRSPLLEYSRLHYEDPAGYLTKCTEYITALEIPDGNKVNVLEKGLRGAAEKWWQCYKPMNLNFERFTELFQAQIDNQSTKSSLVAKLYGTSQGDKKSLGTFYNTTSELASYVPVYERTRLHDHDYTVLMRKSARSPPSSHRVRVGLRAARYYILYCAYSIQSLQVPIIHSQMYSDLIYMYFLRVYMFEIFLSYFETEGKRTLHNTKDTRKKKKTRWHKNLSHIPPFRTHTNTHMCTCVLETQYASAR</sequence>
<accession>A0ABD2XQJ4</accession>
<evidence type="ECO:0000256" key="1">
    <source>
        <dbReference type="SAM" id="MobiDB-lite"/>
    </source>
</evidence>
<keyword evidence="4" id="KW-1185">Reference proteome</keyword>
<name>A0ABD2XQJ4_9HYME</name>
<evidence type="ECO:0000313" key="4">
    <source>
        <dbReference type="Proteomes" id="UP001627154"/>
    </source>
</evidence>
<reference evidence="3 4" key="1">
    <citation type="journal article" date="2024" name="bioRxiv">
        <title>A reference genome for Trichogramma kaykai: A tiny desert-dwelling parasitoid wasp with competing sex-ratio distorters.</title>
        <authorList>
            <person name="Culotta J."/>
            <person name="Lindsey A.R."/>
        </authorList>
    </citation>
    <scope>NUCLEOTIDE SEQUENCE [LARGE SCALE GENOMIC DNA]</scope>
    <source>
        <strain evidence="3 4">KSX58</strain>
    </source>
</reference>
<gene>
    <name evidence="3" type="ORF">TKK_000570</name>
</gene>
<comment type="caution">
    <text evidence="3">The sequence shown here is derived from an EMBL/GenBank/DDBJ whole genome shotgun (WGS) entry which is preliminary data.</text>
</comment>
<feature type="domain" description="Retrotransposon gag" evidence="2">
    <location>
        <begin position="144"/>
        <end position="212"/>
    </location>
</feature>
<dbReference type="InterPro" id="IPR005162">
    <property type="entry name" value="Retrotrans_gag_dom"/>
</dbReference>
<dbReference type="EMBL" id="JBJJXI010000011">
    <property type="protein sequence ID" value="KAL3407298.1"/>
    <property type="molecule type" value="Genomic_DNA"/>
</dbReference>
<proteinExistence type="predicted"/>
<organism evidence="3 4">
    <name type="scientific">Trichogramma kaykai</name>
    <dbReference type="NCBI Taxonomy" id="54128"/>
    <lineage>
        <taxon>Eukaryota</taxon>
        <taxon>Metazoa</taxon>
        <taxon>Ecdysozoa</taxon>
        <taxon>Arthropoda</taxon>
        <taxon>Hexapoda</taxon>
        <taxon>Insecta</taxon>
        <taxon>Pterygota</taxon>
        <taxon>Neoptera</taxon>
        <taxon>Endopterygota</taxon>
        <taxon>Hymenoptera</taxon>
        <taxon>Apocrita</taxon>
        <taxon>Proctotrupomorpha</taxon>
        <taxon>Chalcidoidea</taxon>
        <taxon>Trichogrammatidae</taxon>
        <taxon>Trichogramma</taxon>
    </lineage>
</organism>
<feature type="region of interest" description="Disordered" evidence="1">
    <location>
        <begin position="1"/>
        <end position="52"/>
    </location>
</feature>